<dbReference type="RefSeq" id="WP_074642719.1">
    <property type="nucleotide sequence ID" value="NZ_FNBL01000003.1"/>
</dbReference>
<dbReference type="EMBL" id="FNBL01000003">
    <property type="protein sequence ID" value="SDF24055.1"/>
    <property type="molecule type" value="Genomic_DNA"/>
</dbReference>
<dbReference type="InterPro" id="IPR046574">
    <property type="entry name" value="DUF6634"/>
</dbReference>
<evidence type="ECO:0000313" key="1">
    <source>
        <dbReference type="EMBL" id="SDF24055.1"/>
    </source>
</evidence>
<dbReference type="OrthoDB" id="7870532at2"/>
<reference evidence="1 2" key="1">
    <citation type="submission" date="2016-10" db="EMBL/GenBank/DDBJ databases">
        <authorList>
            <person name="de Groot N.N."/>
        </authorList>
    </citation>
    <scope>NUCLEOTIDE SEQUENCE [LARGE SCALE GENOMIC DNA]</scope>
    <source>
        <strain evidence="1 2">DSM 27375</strain>
    </source>
</reference>
<evidence type="ECO:0008006" key="3">
    <source>
        <dbReference type="Google" id="ProtNLM"/>
    </source>
</evidence>
<dbReference type="Proteomes" id="UP000182284">
    <property type="component" value="Unassembled WGS sequence"/>
</dbReference>
<dbReference type="AlphaFoldDB" id="A0A1G7JGS3"/>
<gene>
    <name evidence="1" type="ORF">SAMN04488117_10375</name>
</gene>
<protein>
    <recommendedName>
        <fullName evidence="3">ATP-dependent Lon protease</fullName>
    </recommendedName>
</protein>
<evidence type="ECO:0000313" key="2">
    <source>
        <dbReference type="Proteomes" id="UP000182284"/>
    </source>
</evidence>
<proteinExistence type="predicted"/>
<sequence>MTNKAFWAQKLRSAIKAADSGPSENDLAGAPILTYWRPHVSRHGAPILWGIASGHPRLRGGWITTSQLVAIDANQGWARTASRWYALGRPFSDYERTIAKGLGMEEAPSGFVQIEVPGYRPLDDLSLLDQLLMAWRDRIRQDDTGGD</sequence>
<dbReference type="Pfam" id="PF20339">
    <property type="entry name" value="DUF6634"/>
    <property type="match status" value="1"/>
</dbReference>
<accession>A0A1G7JGS3</accession>
<name>A0A1G7JGS3_9RHOB</name>
<organism evidence="1 2">
    <name type="scientific">Celeribacter baekdonensis</name>
    <dbReference type="NCBI Taxonomy" id="875171"/>
    <lineage>
        <taxon>Bacteria</taxon>
        <taxon>Pseudomonadati</taxon>
        <taxon>Pseudomonadota</taxon>
        <taxon>Alphaproteobacteria</taxon>
        <taxon>Rhodobacterales</taxon>
        <taxon>Roseobacteraceae</taxon>
        <taxon>Celeribacter</taxon>
    </lineage>
</organism>